<evidence type="ECO:0000256" key="1">
    <source>
        <dbReference type="SAM" id="MobiDB-lite"/>
    </source>
</evidence>
<gene>
    <name evidence="4" type="ORF">XELAEV_18008212mg</name>
</gene>
<feature type="compositionally biased region" description="Basic and acidic residues" evidence="1">
    <location>
        <begin position="249"/>
        <end position="258"/>
    </location>
</feature>
<organism evidence="4 5">
    <name type="scientific">Xenopus laevis</name>
    <name type="common">African clawed frog</name>
    <dbReference type="NCBI Taxonomy" id="8355"/>
    <lineage>
        <taxon>Eukaryota</taxon>
        <taxon>Metazoa</taxon>
        <taxon>Chordata</taxon>
        <taxon>Craniata</taxon>
        <taxon>Vertebrata</taxon>
        <taxon>Euteleostomi</taxon>
        <taxon>Amphibia</taxon>
        <taxon>Batrachia</taxon>
        <taxon>Anura</taxon>
        <taxon>Pipoidea</taxon>
        <taxon>Pipidae</taxon>
        <taxon>Xenopodinae</taxon>
        <taxon>Xenopus</taxon>
        <taxon>Xenopus</taxon>
    </lineage>
</organism>
<sequence>MFLMIFFLIFLFSTKQFNIVDAIENVKHMEDAITEATVTVTNPEVDEDDDYIDDDDDDAVTSVPHITPGIDFITEEDISDSEAIFRNAQFIFEDDDEDNEKEDNADESRSAFIPHVNATKDLAHDYIDKFKRMWNHPIMQLVFIACVAIGAVLGVLTVYLIKRCSSKCKKAGPKEAEEGKAGFVQNNGAPKEAEEGTTGCVQKEVGPKEAEEGKAGFVQNNGAPKEAEKGTTGFVQKKVKKQRKLKKQPVVEKTQEVK</sequence>
<feature type="chain" id="PRO_5038099735" evidence="3">
    <location>
        <begin position="23"/>
        <end position="258"/>
    </location>
</feature>
<keyword evidence="3" id="KW-0732">Signal</keyword>
<feature type="signal peptide" evidence="3">
    <location>
        <begin position="1"/>
        <end position="22"/>
    </location>
</feature>
<keyword evidence="2" id="KW-0472">Membrane</keyword>
<dbReference type="Proteomes" id="UP000694892">
    <property type="component" value="Chromosome 1L"/>
</dbReference>
<dbReference type="AlphaFoldDB" id="A0A974E466"/>
<feature type="transmembrane region" description="Helical" evidence="2">
    <location>
        <begin position="138"/>
        <end position="161"/>
    </location>
</feature>
<evidence type="ECO:0000313" key="4">
    <source>
        <dbReference type="EMBL" id="OCU02448.1"/>
    </source>
</evidence>
<reference evidence="5" key="1">
    <citation type="journal article" date="2016" name="Nature">
        <title>Genome evolution in the allotetraploid frog Xenopus laevis.</title>
        <authorList>
            <person name="Session A.M."/>
            <person name="Uno Y."/>
            <person name="Kwon T."/>
            <person name="Chapman J.A."/>
            <person name="Toyoda A."/>
            <person name="Takahashi S."/>
            <person name="Fukui A."/>
            <person name="Hikosaka A."/>
            <person name="Suzuki A."/>
            <person name="Kondo M."/>
            <person name="van Heeringen S.J."/>
            <person name="Quigley I."/>
            <person name="Heinz S."/>
            <person name="Ogino H."/>
            <person name="Ochi H."/>
            <person name="Hellsten U."/>
            <person name="Lyons J.B."/>
            <person name="Simakov O."/>
            <person name="Putnam N."/>
            <person name="Stites J."/>
            <person name="Kuroki Y."/>
            <person name="Tanaka T."/>
            <person name="Michiue T."/>
            <person name="Watanabe M."/>
            <person name="Bogdanovic O."/>
            <person name="Lister R."/>
            <person name="Georgiou G."/>
            <person name="Paranjpe S.S."/>
            <person name="van Kruijsbergen I."/>
            <person name="Shu S."/>
            <person name="Carlson J."/>
            <person name="Kinoshita T."/>
            <person name="Ohta Y."/>
            <person name="Mawaribuchi S."/>
            <person name="Jenkins J."/>
            <person name="Grimwood J."/>
            <person name="Schmutz J."/>
            <person name="Mitros T."/>
            <person name="Mozaffari S.V."/>
            <person name="Suzuki Y."/>
            <person name="Haramoto Y."/>
            <person name="Yamamoto T.S."/>
            <person name="Takagi C."/>
            <person name="Heald R."/>
            <person name="Miller K."/>
            <person name="Haudenschild C."/>
            <person name="Kitzman J."/>
            <person name="Nakayama T."/>
            <person name="Izutsu Y."/>
            <person name="Robert J."/>
            <person name="Fortriede J."/>
            <person name="Burns K."/>
            <person name="Lotay V."/>
            <person name="Karimi K."/>
            <person name="Yasuoka Y."/>
            <person name="Dichmann D.S."/>
            <person name="Flajnik M.F."/>
            <person name="Houston D.W."/>
            <person name="Shendure J."/>
            <person name="DuPasquier L."/>
            <person name="Vize P.D."/>
            <person name="Zorn A.M."/>
            <person name="Ito M."/>
            <person name="Marcotte E.M."/>
            <person name="Wallingford J.B."/>
            <person name="Ito Y."/>
            <person name="Asashima M."/>
            <person name="Ueno N."/>
            <person name="Matsuda Y."/>
            <person name="Veenstra G.J."/>
            <person name="Fujiyama A."/>
            <person name="Harland R.M."/>
            <person name="Taira M."/>
            <person name="Rokhsar D.S."/>
        </authorList>
    </citation>
    <scope>NUCLEOTIDE SEQUENCE [LARGE SCALE GENOMIC DNA]</scope>
    <source>
        <strain evidence="5">J</strain>
    </source>
</reference>
<evidence type="ECO:0000313" key="5">
    <source>
        <dbReference type="Proteomes" id="UP000694892"/>
    </source>
</evidence>
<evidence type="ECO:0000256" key="2">
    <source>
        <dbReference type="SAM" id="Phobius"/>
    </source>
</evidence>
<dbReference type="EMBL" id="CM004466">
    <property type="protein sequence ID" value="OCU02448.1"/>
    <property type="molecule type" value="Genomic_DNA"/>
</dbReference>
<feature type="region of interest" description="Disordered" evidence="1">
    <location>
        <begin position="208"/>
        <end position="258"/>
    </location>
</feature>
<protein>
    <submittedName>
        <fullName evidence="4">Uncharacterized protein</fullName>
    </submittedName>
</protein>
<keyword evidence="2" id="KW-0812">Transmembrane</keyword>
<proteinExistence type="predicted"/>
<keyword evidence="2" id="KW-1133">Transmembrane helix</keyword>
<name>A0A974E466_XENLA</name>
<evidence type="ECO:0000256" key="3">
    <source>
        <dbReference type="SAM" id="SignalP"/>
    </source>
</evidence>
<accession>A0A974E466</accession>
<feature type="compositionally biased region" description="Basic residues" evidence="1">
    <location>
        <begin position="237"/>
        <end position="247"/>
    </location>
</feature>